<dbReference type="eggNOG" id="COG3329">
    <property type="taxonomic scope" value="Bacteria"/>
</dbReference>
<feature type="transmembrane region" description="Helical" evidence="1">
    <location>
        <begin position="191"/>
        <end position="208"/>
    </location>
</feature>
<dbReference type="PATRIC" id="fig|1177154.3.peg.2536"/>
<dbReference type="OrthoDB" id="345121at2"/>
<organism evidence="2 3">
    <name type="scientific">Alcanivorax nanhaiticus</name>
    <dbReference type="NCBI Taxonomy" id="1177154"/>
    <lineage>
        <taxon>Bacteria</taxon>
        <taxon>Pseudomonadati</taxon>
        <taxon>Pseudomonadota</taxon>
        <taxon>Gammaproteobacteria</taxon>
        <taxon>Oceanospirillales</taxon>
        <taxon>Alcanivoracaceae</taxon>
        <taxon>Alcanivorax</taxon>
    </lineage>
</organism>
<evidence type="ECO:0008006" key="4">
    <source>
        <dbReference type="Google" id="ProtNLM"/>
    </source>
</evidence>
<reference evidence="2 3" key="1">
    <citation type="submission" date="2012-09" db="EMBL/GenBank/DDBJ databases">
        <title>Genome Sequence of alkane-degrading Bacterium Alcanivorax sp. 19-m-6.</title>
        <authorList>
            <person name="Lai Q."/>
            <person name="Shao Z."/>
        </authorList>
    </citation>
    <scope>NUCLEOTIDE SEQUENCE [LARGE SCALE GENOMIC DNA]</scope>
    <source>
        <strain evidence="2 3">19-m-6</strain>
    </source>
</reference>
<dbReference type="PANTHER" id="PTHR40400">
    <property type="entry name" value="SLR1512 PROTEIN"/>
    <property type="match status" value="1"/>
</dbReference>
<name>A0A095UNW4_9GAMM</name>
<dbReference type="AlphaFoldDB" id="A0A095UNW4"/>
<dbReference type="InterPro" id="IPR010293">
    <property type="entry name" value="Sbt_1"/>
</dbReference>
<accession>A0A095UNW4</accession>
<keyword evidence="1" id="KW-0472">Membrane</keyword>
<keyword evidence="1" id="KW-0812">Transmembrane</keyword>
<feature type="transmembrane region" description="Helical" evidence="1">
    <location>
        <begin position="245"/>
        <end position="265"/>
    </location>
</feature>
<evidence type="ECO:0000313" key="3">
    <source>
        <dbReference type="Proteomes" id="UP000029444"/>
    </source>
</evidence>
<gene>
    <name evidence="2" type="ORF">Y5S_02502</name>
</gene>
<dbReference type="Proteomes" id="UP000029444">
    <property type="component" value="Unassembled WGS sequence"/>
</dbReference>
<sequence length="315" mass="32231">MQLDAVVLFFVLGLVAGVLKVRLPFPTGLYQSLTLFLLLAIGLKGGAALAEHASSRIIWQSLLVIGFGAALPLLAFPLLRQIGGLDKINAAAIAAHYGSVSVATYAVAVAVLDAAGVTYEAYFPLFVVLLEIPAIIVGLVLARGLSAGLASRELAHETLLSPGIVLMVGGLLIGAFSGGSLIKITPFFMDLFQGALALFLLKMGLITTEQLSALKQDGPFLAAFGVFMPLLAGGLGSLLGHGLGLSVGGVTLLAVLGASASYIAVPAAMRVALPQANATLSMAASLGITFPFNVLAGIPLYLLLAQWLQGSAVSP</sequence>
<dbReference type="PANTHER" id="PTHR40400:SF1">
    <property type="entry name" value="SLR1512 PROTEIN"/>
    <property type="match status" value="1"/>
</dbReference>
<proteinExistence type="predicted"/>
<keyword evidence="3" id="KW-1185">Reference proteome</keyword>
<evidence type="ECO:0000256" key="1">
    <source>
        <dbReference type="SAM" id="Phobius"/>
    </source>
</evidence>
<feature type="transmembrane region" description="Helical" evidence="1">
    <location>
        <begin position="121"/>
        <end position="142"/>
    </location>
</feature>
<feature type="transmembrane region" description="Helical" evidence="1">
    <location>
        <begin position="57"/>
        <end position="79"/>
    </location>
</feature>
<dbReference type="Pfam" id="PF05982">
    <property type="entry name" value="Sbt_1"/>
    <property type="match status" value="1"/>
</dbReference>
<comment type="caution">
    <text evidence="2">The sequence shown here is derived from an EMBL/GenBank/DDBJ whole genome shotgun (WGS) entry which is preliminary data.</text>
</comment>
<evidence type="ECO:0000313" key="2">
    <source>
        <dbReference type="EMBL" id="KGD64200.1"/>
    </source>
</evidence>
<feature type="transmembrane region" description="Helical" evidence="1">
    <location>
        <begin position="30"/>
        <end position="50"/>
    </location>
</feature>
<dbReference type="RefSeq" id="WP_035233524.1">
    <property type="nucleotide sequence ID" value="NZ_ARXV01000010.1"/>
</dbReference>
<dbReference type="EMBL" id="ARXV01000010">
    <property type="protein sequence ID" value="KGD64200.1"/>
    <property type="molecule type" value="Genomic_DNA"/>
</dbReference>
<feature type="transmembrane region" description="Helical" evidence="1">
    <location>
        <begin position="286"/>
        <end position="308"/>
    </location>
</feature>
<keyword evidence="1" id="KW-1133">Transmembrane helix</keyword>
<feature type="transmembrane region" description="Helical" evidence="1">
    <location>
        <begin position="220"/>
        <end position="239"/>
    </location>
</feature>
<feature type="transmembrane region" description="Helical" evidence="1">
    <location>
        <begin position="163"/>
        <end position="185"/>
    </location>
</feature>
<protein>
    <recommendedName>
        <fullName evidence="4">Permease</fullName>
    </recommendedName>
</protein>
<dbReference type="STRING" id="1177154.Y5S_02502"/>